<organism evidence="1 2">
    <name type="scientific">Cirrhinus mrigala</name>
    <name type="common">Mrigala</name>
    <dbReference type="NCBI Taxonomy" id="683832"/>
    <lineage>
        <taxon>Eukaryota</taxon>
        <taxon>Metazoa</taxon>
        <taxon>Chordata</taxon>
        <taxon>Craniata</taxon>
        <taxon>Vertebrata</taxon>
        <taxon>Euteleostomi</taxon>
        <taxon>Actinopterygii</taxon>
        <taxon>Neopterygii</taxon>
        <taxon>Teleostei</taxon>
        <taxon>Ostariophysi</taxon>
        <taxon>Cypriniformes</taxon>
        <taxon>Cyprinidae</taxon>
        <taxon>Labeoninae</taxon>
        <taxon>Labeonini</taxon>
        <taxon>Cirrhinus</taxon>
    </lineage>
</organism>
<comment type="caution">
    <text evidence="1">The sequence shown here is derived from an EMBL/GenBank/DDBJ whole genome shotgun (WGS) entry which is preliminary data.</text>
</comment>
<proteinExistence type="predicted"/>
<evidence type="ECO:0000313" key="1">
    <source>
        <dbReference type="EMBL" id="KAL0176900.1"/>
    </source>
</evidence>
<reference evidence="1 2" key="1">
    <citation type="submission" date="2024-05" db="EMBL/GenBank/DDBJ databases">
        <title>Genome sequencing and assembly of Indian major carp, Cirrhinus mrigala (Hamilton, 1822).</title>
        <authorList>
            <person name="Mohindra V."/>
            <person name="Chowdhury L.M."/>
            <person name="Lal K."/>
            <person name="Jena J.K."/>
        </authorList>
    </citation>
    <scope>NUCLEOTIDE SEQUENCE [LARGE SCALE GENOMIC DNA]</scope>
    <source>
        <strain evidence="1">CM1030</strain>
        <tissue evidence="1">Blood</tissue>
    </source>
</reference>
<feature type="non-terminal residue" evidence="1">
    <location>
        <position position="51"/>
    </location>
</feature>
<protein>
    <submittedName>
        <fullName evidence="1">Uncharacterized protein</fullName>
    </submittedName>
</protein>
<evidence type="ECO:0000313" key="2">
    <source>
        <dbReference type="Proteomes" id="UP001529510"/>
    </source>
</evidence>
<gene>
    <name evidence="1" type="ORF">M9458_029230</name>
</gene>
<accession>A0ABD0PSX1</accession>
<dbReference type="EMBL" id="JAMKFB020000014">
    <property type="protein sequence ID" value="KAL0176900.1"/>
    <property type="molecule type" value="Genomic_DNA"/>
</dbReference>
<dbReference type="AlphaFoldDB" id="A0ABD0PSX1"/>
<keyword evidence="2" id="KW-1185">Reference proteome</keyword>
<dbReference type="Proteomes" id="UP001529510">
    <property type="component" value="Unassembled WGS sequence"/>
</dbReference>
<sequence>LNTELQTELACRREDSSFSEFVTLTIKIDNLMRQAPKRKIDKGNPRKPTPG</sequence>
<name>A0ABD0PSX1_CIRMR</name>
<feature type="non-terminal residue" evidence="1">
    <location>
        <position position="1"/>
    </location>
</feature>